<dbReference type="Proteomes" id="UP000283492">
    <property type="component" value="Unassembled WGS sequence"/>
</dbReference>
<reference evidence="9" key="1">
    <citation type="submission" date="2015-05" db="EMBL/GenBank/DDBJ databases">
        <authorList>
            <consortium name="Pathogen Informatics"/>
        </authorList>
    </citation>
    <scope>NUCLEOTIDE SEQUENCE [LARGE SCALE GENOMIC DNA]</scope>
    <source>
        <strain evidence="2 10">2789STDY5608887</strain>
        <strain evidence="9">L1-83</strain>
    </source>
</reference>
<dbReference type="EMBL" id="QSFX01000001">
    <property type="protein sequence ID" value="RHA91682.1"/>
    <property type="molecule type" value="Genomic_DNA"/>
</dbReference>
<evidence type="ECO:0000313" key="3">
    <source>
        <dbReference type="EMBL" id="RGQ54367.1"/>
    </source>
</evidence>
<dbReference type="Proteomes" id="UP000266391">
    <property type="component" value="Unassembled WGS sequence"/>
</dbReference>
<evidence type="ECO:0000313" key="4">
    <source>
        <dbReference type="EMBL" id="RGR71495.1"/>
    </source>
</evidence>
<dbReference type="Proteomes" id="UP000049828">
    <property type="component" value="Unassembled WGS sequence"/>
</dbReference>
<evidence type="ECO:0000313" key="15">
    <source>
        <dbReference type="Proteomes" id="UP000285820"/>
    </source>
</evidence>
<evidence type="ECO:0000313" key="13">
    <source>
        <dbReference type="Proteomes" id="UP000283701"/>
    </source>
</evidence>
<keyword evidence="9" id="KW-1185">Reference proteome</keyword>
<sequence length="93" mass="10598">MSKNSKKPIHEKMISQLELPKDLMLGAAIVTITGRKEVLVENYKGIIELEDSLVKIQTKNCRLQILGAHLTVEYYTNEEMKIVGLIDSVSYEY</sequence>
<evidence type="ECO:0000313" key="11">
    <source>
        <dbReference type="Proteomes" id="UP000266391"/>
    </source>
</evidence>
<dbReference type="OrthoDB" id="2989236at2"/>
<gene>
    <name evidence="8" type="ORF">DW654_02645</name>
    <name evidence="7" type="ORF">DW707_02840</name>
    <name evidence="6" type="ORF">DW813_05540</name>
    <name evidence="5" type="ORF">DW914_00335</name>
    <name evidence="4" type="ORF">DWY29_01335</name>
    <name evidence="3" type="ORF">DWY96_01955</name>
    <name evidence="2" type="ORF">ERS852444_00084</name>
    <name evidence="1" type="ORF">RIL183_16751</name>
</gene>
<dbReference type="Proteomes" id="UP000285820">
    <property type="component" value="Unassembled WGS sequence"/>
</dbReference>
<reference evidence="1" key="2">
    <citation type="submission" date="2015-05" db="EMBL/GenBank/DDBJ databases">
        <authorList>
            <person name="Wang D.B."/>
            <person name="Wang M."/>
        </authorList>
    </citation>
    <scope>NUCLEOTIDE SEQUENCE [LARGE SCALE GENOMIC DNA]</scope>
    <source>
        <strain evidence="1">L1-83</strain>
    </source>
</reference>
<accession>A0A0M6WIT3</accession>
<dbReference type="EMBL" id="QRHP01000001">
    <property type="protein sequence ID" value="RHF87662.1"/>
    <property type="molecule type" value="Genomic_DNA"/>
</dbReference>
<evidence type="ECO:0000313" key="1">
    <source>
        <dbReference type="EMBL" id="CRL35390.1"/>
    </source>
</evidence>
<evidence type="ECO:0000313" key="9">
    <source>
        <dbReference type="Proteomes" id="UP000049828"/>
    </source>
</evidence>
<dbReference type="InterPro" id="IPR022476">
    <property type="entry name" value="Spore_YabP/YqfC"/>
</dbReference>
<evidence type="ECO:0000313" key="12">
    <source>
        <dbReference type="Proteomes" id="UP000283492"/>
    </source>
</evidence>
<dbReference type="Pfam" id="PF07873">
    <property type="entry name" value="YabP"/>
    <property type="match status" value="1"/>
</dbReference>
<organism evidence="1 9">
    <name type="scientific">Roseburia inulinivorans</name>
    <dbReference type="NCBI Taxonomy" id="360807"/>
    <lineage>
        <taxon>Bacteria</taxon>
        <taxon>Bacillati</taxon>
        <taxon>Bacillota</taxon>
        <taxon>Clostridia</taxon>
        <taxon>Lachnospirales</taxon>
        <taxon>Lachnospiraceae</taxon>
        <taxon>Roseburia</taxon>
    </lineage>
</organism>
<proteinExistence type="predicted"/>
<evidence type="ECO:0000313" key="2">
    <source>
        <dbReference type="EMBL" id="CUM70501.1"/>
    </source>
</evidence>
<dbReference type="EMBL" id="QRTF01000002">
    <property type="protein sequence ID" value="RGQ54367.1"/>
    <property type="molecule type" value="Genomic_DNA"/>
</dbReference>
<dbReference type="Proteomes" id="UP000283738">
    <property type="component" value="Unassembled WGS sequence"/>
</dbReference>
<evidence type="ECO:0000313" key="14">
    <source>
        <dbReference type="Proteomes" id="UP000283738"/>
    </source>
</evidence>
<reference evidence="11 12" key="3">
    <citation type="submission" date="2018-08" db="EMBL/GenBank/DDBJ databases">
        <title>A genome reference for cultivated species of the human gut microbiota.</title>
        <authorList>
            <person name="Zou Y."/>
            <person name="Xue W."/>
            <person name="Luo G."/>
        </authorList>
    </citation>
    <scope>NUCLEOTIDE SEQUENCE [LARGE SCALE GENOMIC DNA]</scope>
    <source>
        <strain evidence="4 15">AF24-4</strain>
        <strain evidence="3 14">AF28-15</strain>
        <strain evidence="8 13">AM23-23AC</strain>
        <strain evidence="7 16">AM27-11</strain>
        <strain evidence="6 11">AM32-8LB</strain>
        <strain evidence="5 12">AM42-1AC</strain>
    </source>
</reference>
<name>A0A0M6WIT3_9FIRM</name>
<evidence type="ECO:0000313" key="7">
    <source>
        <dbReference type="EMBL" id="RHE99626.1"/>
    </source>
</evidence>
<dbReference type="Proteomes" id="UP000095453">
    <property type="component" value="Unassembled WGS sequence"/>
</dbReference>
<evidence type="ECO:0000313" key="16">
    <source>
        <dbReference type="Proteomes" id="UP000286271"/>
    </source>
</evidence>
<protein>
    <submittedName>
        <fullName evidence="2 3">Sporulation protein</fullName>
    </submittedName>
    <submittedName>
        <fullName evidence="1">YabP family</fullName>
    </submittedName>
</protein>
<dbReference type="AlphaFoldDB" id="A0A0M6WIT3"/>
<evidence type="ECO:0000313" key="8">
    <source>
        <dbReference type="EMBL" id="RHF87662.1"/>
    </source>
</evidence>
<dbReference type="RefSeq" id="WP_021922722.1">
    <property type="nucleotide sequence ID" value="NZ_CABJFX010000001.1"/>
</dbReference>
<evidence type="ECO:0000313" key="6">
    <source>
        <dbReference type="EMBL" id="RHD04494.1"/>
    </source>
</evidence>
<dbReference type="EMBL" id="QSKW01000003">
    <property type="protein sequence ID" value="RHE99626.1"/>
    <property type="molecule type" value="Genomic_DNA"/>
</dbReference>
<dbReference type="EMBL" id="QRUN01000001">
    <property type="protein sequence ID" value="RGR71495.1"/>
    <property type="molecule type" value="Genomic_DNA"/>
</dbReference>
<dbReference type="STRING" id="360807.ERS852392_01468"/>
<dbReference type="EMBL" id="CYXX01000001">
    <property type="protein sequence ID" value="CUM70501.1"/>
    <property type="molecule type" value="Genomic_DNA"/>
</dbReference>
<evidence type="ECO:0000313" key="5">
    <source>
        <dbReference type="EMBL" id="RHA91682.1"/>
    </source>
</evidence>
<dbReference type="EMBL" id="QSIQ01000006">
    <property type="protein sequence ID" value="RHD04494.1"/>
    <property type="molecule type" value="Genomic_DNA"/>
</dbReference>
<dbReference type="EMBL" id="CVRS01000060">
    <property type="protein sequence ID" value="CRL35390.1"/>
    <property type="molecule type" value="Genomic_DNA"/>
</dbReference>
<evidence type="ECO:0000313" key="10">
    <source>
        <dbReference type="Proteomes" id="UP000095453"/>
    </source>
</evidence>
<dbReference type="Proteomes" id="UP000283701">
    <property type="component" value="Unassembled WGS sequence"/>
</dbReference>
<dbReference type="Proteomes" id="UP000286271">
    <property type="component" value="Unassembled WGS sequence"/>
</dbReference>